<evidence type="ECO:0000256" key="3">
    <source>
        <dbReference type="ARBA" id="ARBA00023163"/>
    </source>
</evidence>
<dbReference type="SUPFAM" id="SSF55945">
    <property type="entry name" value="TATA-box binding protein-like"/>
    <property type="match status" value="1"/>
</dbReference>
<dbReference type="GO" id="GO:0006352">
    <property type="term" value="P:DNA-templated transcription initiation"/>
    <property type="evidence" value="ECO:0007669"/>
    <property type="project" value="InterPro"/>
</dbReference>
<evidence type="ECO:0000256" key="1">
    <source>
        <dbReference type="ARBA" id="ARBA00005560"/>
    </source>
</evidence>
<keyword evidence="3" id="KW-0804">Transcription</keyword>
<sequence length="245" mass="27678">MVVLYTTNLKFDTNKIMSDLPLEDSIIKIEKRGVARRGESNRDKIKRRVKKDAAPISTTGFCHNSITIVVLNDGDGTLPAKEITIKIFQNGVFHLTGILDDRYDICSMRILLESLWTKCRTAILDAPEKYEVLRRRVVLMNYTTKLVSNQTVARELLYNTIRNLGRTDITCAYDPDVYPGVKIRIGPNNWTAKVFRTGKIILTGITRPDEVLLFITQLSSLFDEVLPPAPKLQTPKESSALPLAQ</sequence>
<dbReference type="Pfam" id="PF00352">
    <property type="entry name" value="TBP"/>
    <property type="match status" value="1"/>
</dbReference>
<dbReference type="GO" id="GO:0003677">
    <property type="term" value="F:DNA binding"/>
    <property type="evidence" value="ECO:0007669"/>
    <property type="project" value="UniProtKB-KW"/>
</dbReference>
<organism evidence="4">
    <name type="scientific">viral metagenome</name>
    <dbReference type="NCBI Taxonomy" id="1070528"/>
    <lineage>
        <taxon>unclassified sequences</taxon>
        <taxon>metagenomes</taxon>
        <taxon>organismal metagenomes</taxon>
    </lineage>
</organism>
<comment type="similarity">
    <text evidence="1">Belongs to the TBP family.</text>
</comment>
<dbReference type="InterPro" id="IPR012295">
    <property type="entry name" value="TBP_dom_sf"/>
</dbReference>
<dbReference type="InterPro" id="IPR000814">
    <property type="entry name" value="TBP"/>
</dbReference>
<keyword evidence="2" id="KW-0238">DNA-binding</keyword>
<reference evidence="4" key="1">
    <citation type="journal article" date="2020" name="Nature">
        <title>Giant virus diversity and host interactions through global metagenomics.</title>
        <authorList>
            <person name="Schulz F."/>
            <person name="Roux S."/>
            <person name="Paez-Espino D."/>
            <person name="Jungbluth S."/>
            <person name="Walsh D.A."/>
            <person name="Denef V.J."/>
            <person name="McMahon K.D."/>
            <person name="Konstantinidis K.T."/>
            <person name="Eloe-Fadrosh E.A."/>
            <person name="Kyrpides N.C."/>
            <person name="Woyke T."/>
        </authorList>
    </citation>
    <scope>NUCLEOTIDE SEQUENCE</scope>
    <source>
        <strain evidence="4">GVMAG-S-1035237-23</strain>
    </source>
</reference>
<evidence type="ECO:0000256" key="2">
    <source>
        <dbReference type="ARBA" id="ARBA00023125"/>
    </source>
</evidence>
<accession>A0A6C0AJ66</accession>
<dbReference type="Gene3D" id="3.30.310.10">
    <property type="entry name" value="TATA-Binding Protein"/>
    <property type="match status" value="1"/>
</dbReference>
<dbReference type="EMBL" id="MN740642">
    <property type="protein sequence ID" value="QHS79371.1"/>
    <property type="molecule type" value="Genomic_DNA"/>
</dbReference>
<name>A0A6C0AJ66_9ZZZZ</name>
<proteinExistence type="inferred from homology"/>
<dbReference type="AlphaFoldDB" id="A0A6C0AJ66"/>
<evidence type="ECO:0000313" key="4">
    <source>
        <dbReference type="EMBL" id="QHS79371.1"/>
    </source>
</evidence>
<protein>
    <submittedName>
        <fullName evidence="4">Uncharacterized protein</fullName>
    </submittedName>
</protein>